<comment type="caution">
    <text evidence="1">The sequence shown here is derived from an EMBL/GenBank/DDBJ whole genome shotgun (WGS) entry which is preliminary data.</text>
</comment>
<evidence type="ECO:0000313" key="1">
    <source>
        <dbReference type="EMBL" id="GIY93743.1"/>
    </source>
</evidence>
<evidence type="ECO:0000313" key="2">
    <source>
        <dbReference type="Proteomes" id="UP001054945"/>
    </source>
</evidence>
<proteinExistence type="predicted"/>
<name>A0AAV4XH35_CAEEX</name>
<gene>
    <name evidence="1" type="ORF">CEXT_301291</name>
</gene>
<dbReference type="EMBL" id="BPLR01017699">
    <property type="protein sequence ID" value="GIY93743.1"/>
    <property type="molecule type" value="Genomic_DNA"/>
</dbReference>
<dbReference type="AlphaFoldDB" id="A0AAV4XH35"/>
<protein>
    <submittedName>
        <fullName evidence="1">Uncharacterized protein</fullName>
    </submittedName>
</protein>
<keyword evidence="2" id="KW-1185">Reference proteome</keyword>
<dbReference type="Proteomes" id="UP001054945">
    <property type="component" value="Unassembled WGS sequence"/>
</dbReference>
<reference evidence="1 2" key="1">
    <citation type="submission" date="2021-06" db="EMBL/GenBank/DDBJ databases">
        <title>Caerostris extrusa draft genome.</title>
        <authorList>
            <person name="Kono N."/>
            <person name="Arakawa K."/>
        </authorList>
    </citation>
    <scope>NUCLEOTIDE SEQUENCE [LARGE SCALE GENOMIC DNA]</scope>
</reference>
<sequence length="96" mass="10378">MAHHSGNPALSCKGPCFGRALSFLSSVEAGERQSGLFNGETNAFSNASFAAQLPLFHDEIVIDHSEFLAFTCGPCIESRLSHRRLHVKTLCCGDPK</sequence>
<organism evidence="1 2">
    <name type="scientific">Caerostris extrusa</name>
    <name type="common">Bark spider</name>
    <name type="synonym">Caerostris bankana</name>
    <dbReference type="NCBI Taxonomy" id="172846"/>
    <lineage>
        <taxon>Eukaryota</taxon>
        <taxon>Metazoa</taxon>
        <taxon>Ecdysozoa</taxon>
        <taxon>Arthropoda</taxon>
        <taxon>Chelicerata</taxon>
        <taxon>Arachnida</taxon>
        <taxon>Araneae</taxon>
        <taxon>Araneomorphae</taxon>
        <taxon>Entelegynae</taxon>
        <taxon>Araneoidea</taxon>
        <taxon>Araneidae</taxon>
        <taxon>Caerostris</taxon>
    </lineage>
</organism>
<accession>A0AAV4XH35</accession>